<evidence type="ECO:0000313" key="1">
    <source>
        <dbReference type="EMBL" id="VYU61793.1"/>
    </source>
</evidence>
<protein>
    <submittedName>
        <fullName evidence="1">Uncharacterized protein</fullName>
    </submittedName>
</protein>
<gene>
    <name evidence="1" type="ORF">PDLFYP31_03343</name>
</gene>
<organism evidence="1">
    <name type="scientific">Parabacteroides distasonis</name>
    <dbReference type="NCBI Taxonomy" id="823"/>
    <lineage>
        <taxon>Bacteria</taxon>
        <taxon>Pseudomonadati</taxon>
        <taxon>Bacteroidota</taxon>
        <taxon>Bacteroidia</taxon>
        <taxon>Bacteroidales</taxon>
        <taxon>Tannerellaceae</taxon>
        <taxon>Parabacteroides</taxon>
    </lineage>
</organism>
<reference evidence="1" key="1">
    <citation type="submission" date="2019-11" db="EMBL/GenBank/DDBJ databases">
        <authorList>
            <person name="Feng L."/>
        </authorList>
    </citation>
    <scope>NUCLEOTIDE SEQUENCE</scope>
    <source>
        <strain evidence="1">PdistasonisLFYP31</strain>
    </source>
</reference>
<name>A0A6N3GCQ7_PARDI</name>
<accession>A0A6N3GCQ7</accession>
<dbReference type="AlphaFoldDB" id="A0A6N3GCQ7"/>
<sequence>MSLSYIYKYRSLRQIIQHNTNSKVQIRDFILKTIKYHTYVNIKIMMDNEIPSLSIRLRSSLFIRSLRRMISTGLPSNSSNSLFKWEREKPLRLTLVINIYITTFRQIPNYAIVVKYCNNLPFLSHPSPSTYFLIPYRMLGTFAPFTNVR</sequence>
<dbReference type="EMBL" id="CACRUW010000021">
    <property type="protein sequence ID" value="VYU61793.1"/>
    <property type="molecule type" value="Genomic_DNA"/>
</dbReference>
<proteinExistence type="predicted"/>